<reference evidence="3 4" key="1">
    <citation type="journal article" date="2023" name="G3 (Bethesda)">
        <title>A haplotype-resolved chromosome-scale genome for Quercus rubra L. provides insights into the genetics of adaptive traits for red oak species.</title>
        <authorList>
            <person name="Kapoor B."/>
            <person name="Jenkins J."/>
            <person name="Schmutz J."/>
            <person name="Zhebentyayeva T."/>
            <person name="Kuelheim C."/>
            <person name="Coggeshall M."/>
            <person name="Heim C."/>
            <person name="Lasky J.R."/>
            <person name="Leites L."/>
            <person name="Islam-Faridi N."/>
            <person name="Romero-Severson J."/>
            <person name="DeLeo V.L."/>
            <person name="Lucas S.M."/>
            <person name="Lazic D."/>
            <person name="Gailing O."/>
            <person name="Carlson J."/>
            <person name="Staton M."/>
        </authorList>
    </citation>
    <scope>NUCLEOTIDE SEQUENCE [LARGE SCALE GENOMIC DNA]</scope>
    <source>
        <strain evidence="3">Pseudo-F2</strain>
    </source>
</reference>
<proteinExistence type="predicted"/>
<dbReference type="Proteomes" id="UP001324115">
    <property type="component" value="Unassembled WGS sequence"/>
</dbReference>
<feature type="compositionally biased region" description="Basic and acidic residues" evidence="1">
    <location>
        <begin position="147"/>
        <end position="179"/>
    </location>
</feature>
<protein>
    <submittedName>
        <fullName evidence="3">Uncharacterized protein</fullName>
    </submittedName>
</protein>
<evidence type="ECO:0000256" key="2">
    <source>
        <dbReference type="SAM" id="SignalP"/>
    </source>
</evidence>
<dbReference type="AlphaFoldDB" id="A0AAN7GCA1"/>
<accession>A0AAN7GCA1</accession>
<keyword evidence="4" id="KW-1185">Reference proteome</keyword>
<gene>
    <name evidence="3" type="ORF">RGQ29_000794</name>
</gene>
<dbReference type="PANTHER" id="PTHR33649:SF4">
    <property type="entry name" value="PAR1 PROTEIN"/>
    <property type="match status" value="1"/>
</dbReference>
<evidence type="ECO:0000256" key="1">
    <source>
        <dbReference type="SAM" id="MobiDB-lite"/>
    </source>
</evidence>
<feature type="chain" id="PRO_5042842266" evidence="2">
    <location>
        <begin position="26"/>
        <end position="214"/>
    </location>
</feature>
<feature type="region of interest" description="Disordered" evidence="1">
    <location>
        <begin position="147"/>
        <end position="214"/>
    </location>
</feature>
<keyword evidence="2" id="KW-0732">Signal</keyword>
<comment type="caution">
    <text evidence="3">The sequence shown here is derived from an EMBL/GenBank/DDBJ whole genome shotgun (WGS) entry which is preliminary data.</text>
</comment>
<name>A0AAN7GCA1_QUERU</name>
<feature type="signal peptide" evidence="2">
    <location>
        <begin position="1"/>
        <end position="25"/>
    </location>
</feature>
<sequence>MSSKLLEMALIFYLAFSVLLQVALGGFTCEDLPMDFCTFSVSASGNRCWLENNLKDGIMEYRCITSETVVEDNKLHGYIENEECVSACGVDRLTIGISSEFIFMSDFTAKLCSTDCYNTCFNIVDLYTNSALTEGIYLSDVCEPKTFEPEKSESSEPKTSEPKTSEPKKFEPKTSEPKKSKPNTSEPNKSGPPQATTPSHQSNPAPSLVQSKSS</sequence>
<feature type="compositionally biased region" description="Polar residues" evidence="1">
    <location>
        <begin position="191"/>
        <end position="214"/>
    </location>
</feature>
<evidence type="ECO:0000313" key="3">
    <source>
        <dbReference type="EMBL" id="KAK4606691.1"/>
    </source>
</evidence>
<organism evidence="3 4">
    <name type="scientific">Quercus rubra</name>
    <name type="common">Northern red oak</name>
    <name type="synonym">Quercus borealis</name>
    <dbReference type="NCBI Taxonomy" id="3512"/>
    <lineage>
        <taxon>Eukaryota</taxon>
        <taxon>Viridiplantae</taxon>
        <taxon>Streptophyta</taxon>
        <taxon>Embryophyta</taxon>
        <taxon>Tracheophyta</taxon>
        <taxon>Spermatophyta</taxon>
        <taxon>Magnoliopsida</taxon>
        <taxon>eudicotyledons</taxon>
        <taxon>Gunneridae</taxon>
        <taxon>Pentapetalae</taxon>
        <taxon>rosids</taxon>
        <taxon>fabids</taxon>
        <taxon>Fagales</taxon>
        <taxon>Fagaceae</taxon>
        <taxon>Quercus</taxon>
    </lineage>
</organism>
<dbReference type="EMBL" id="JAXUIC010000001">
    <property type="protein sequence ID" value="KAK4606691.1"/>
    <property type="molecule type" value="Genomic_DNA"/>
</dbReference>
<dbReference type="PANTHER" id="PTHR33649">
    <property type="entry name" value="PAR1 PROTEIN"/>
    <property type="match status" value="1"/>
</dbReference>
<dbReference type="InterPro" id="IPR009489">
    <property type="entry name" value="PAR1"/>
</dbReference>
<evidence type="ECO:0000313" key="4">
    <source>
        <dbReference type="Proteomes" id="UP001324115"/>
    </source>
</evidence>
<dbReference type="Pfam" id="PF06521">
    <property type="entry name" value="PAR1"/>
    <property type="match status" value="1"/>
</dbReference>